<comment type="similarity">
    <text evidence="4">Belongs to the peroxidase family.</text>
</comment>
<protein>
    <recommendedName>
        <fullName evidence="5">Peroxidase</fullName>
        <ecNumber evidence="5">1.11.1.-</ecNumber>
    </recommendedName>
</protein>
<organism evidence="7 8">
    <name type="scientific">Neonectria ditissima</name>
    <dbReference type="NCBI Taxonomy" id="78410"/>
    <lineage>
        <taxon>Eukaryota</taxon>
        <taxon>Fungi</taxon>
        <taxon>Dikarya</taxon>
        <taxon>Ascomycota</taxon>
        <taxon>Pezizomycotina</taxon>
        <taxon>Sordariomycetes</taxon>
        <taxon>Hypocreomycetidae</taxon>
        <taxon>Hypocreales</taxon>
        <taxon>Nectriaceae</taxon>
        <taxon>Neonectria</taxon>
    </lineage>
</organism>
<dbReference type="GO" id="GO:0004601">
    <property type="term" value="F:peroxidase activity"/>
    <property type="evidence" value="ECO:0007669"/>
    <property type="project" value="UniProtKB-KW"/>
</dbReference>
<dbReference type="PANTHER" id="PTHR31356">
    <property type="entry name" value="THYLAKOID LUMENAL 29 KDA PROTEIN, CHLOROPLASTIC-RELATED"/>
    <property type="match status" value="1"/>
</dbReference>
<proteinExistence type="inferred from homology"/>
<keyword evidence="3 5" id="KW-0560">Oxidoreductase</keyword>
<dbReference type="EMBL" id="LKCW01000268">
    <property type="protein sequence ID" value="KPM35197.1"/>
    <property type="molecule type" value="Genomic_DNA"/>
</dbReference>
<feature type="chain" id="PRO_5006987377" description="Peroxidase" evidence="5">
    <location>
        <begin position="19"/>
        <end position="530"/>
    </location>
</feature>
<dbReference type="OrthoDB" id="5985073at2759"/>
<dbReference type="PANTHER" id="PTHR31356:SF53">
    <property type="entry name" value="HEME PEROXIDASE"/>
    <property type="match status" value="1"/>
</dbReference>
<name>A0A0P7ARD5_9HYPO</name>
<keyword evidence="2" id="KW-0349">Heme</keyword>
<evidence type="ECO:0000256" key="2">
    <source>
        <dbReference type="ARBA" id="ARBA00022617"/>
    </source>
</evidence>
<sequence length="530" mass="57125">MNLSILFHLLSLAAYTVADPTWPSNIDELEEIMFQVTSFRSRKFSATVSPCGSEASGPGRQNAAEWLRTAFHDMSTANASSGTGGLDASLQYELNSGENAGPGLKSTLEFMASFLSKRSSMSDLIALGVYTSVRSCGGPAVAIRAGRRDATKKGRLGVPKPQDSVPAFQKHFEWMGFTHEEAIQVTACGHTLGGVHRSEFADIVAPGSTTNGLAALDSSAAIFDNKVVTEYLSGATKNPLVVGPAVRIDKHSDFKLFNSDSNRTMERLADKNEFRQVCKAVLQKMIDTVPAGIELTAPIVPYTVKPVSLQLTLENGGFNLLLTGFIRVRTTSLPDNSISSITITYKNRDGRSSCGPRSCSITGTEQRQSRGYDDTFVFFPIAARIPASSGISSFVVTVNYIKGKPTLHDNHGKGYRLRDAVFLQKPQSCLRGSSGRLTVAAAVRNDRLSQRTQAIISYKVTQSDSPVPSLRSATIDLTKGNRVGGYTFFTGEYTIEGGRADESHIDVGNGDMSDSFKSVNEIGDTCVSFT</sequence>
<keyword evidence="1 5" id="KW-0575">Peroxidase</keyword>
<dbReference type="AlphaFoldDB" id="A0A0P7ARD5"/>
<evidence type="ECO:0000259" key="6">
    <source>
        <dbReference type="PROSITE" id="PS50873"/>
    </source>
</evidence>
<dbReference type="GO" id="GO:0042744">
    <property type="term" value="P:hydrogen peroxide catabolic process"/>
    <property type="evidence" value="ECO:0007669"/>
    <property type="project" value="TreeGrafter"/>
</dbReference>
<accession>A0A0P7ARD5</accession>
<dbReference type="EC" id="1.11.1.-" evidence="5"/>
<reference evidence="7 8" key="1">
    <citation type="submission" date="2015-09" db="EMBL/GenBank/DDBJ databases">
        <title>Draft genome of a European isolate of the apple canker pathogen Neonectria ditissima.</title>
        <authorList>
            <person name="Gomez-Cortecero A."/>
            <person name="Harrison R.J."/>
            <person name="Armitage A.D."/>
        </authorList>
    </citation>
    <scope>NUCLEOTIDE SEQUENCE [LARGE SCALE GENOMIC DNA]</scope>
    <source>
        <strain evidence="7 8">R09/05</strain>
    </source>
</reference>
<feature type="domain" description="Plant heme peroxidase family profile" evidence="6">
    <location>
        <begin position="104"/>
        <end position="282"/>
    </location>
</feature>
<dbReference type="Pfam" id="PF00141">
    <property type="entry name" value="peroxidase"/>
    <property type="match status" value="1"/>
</dbReference>
<dbReference type="InterPro" id="IPR044831">
    <property type="entry name" value="Ccp1-like"/>
</dbReference>
<evidence type="ECO:0000313" key="7">
    <source>
        <dbReference type="EMBL" id="KPM35197.1"/>
    </source>
</evidence>
<dbReference type="SUPFAM" id="SSF48113">
    <property type="entry name" value="Heme-dependent peroxidases"/>
    <property type="match status" value="1"/>
</dbReference>
<dbReference type="GO" id="GO:0034599">
    <property type="term" value="P:cellular response to oxidative stress"/>
    <property type="evidence" value="ECO:0007669"/>
    <property type="project" value="InterPro"/>
</dbReference>
<gene>
    <name evidence="7" type="ORF">AK830_g11384</name>
</gene>
<dbReference type="InterPro" id="IPR002016">
    <property type="entry name" value="Haem_peroxidase"/>
</dbReference>
<dbReference type="PROSITE" id="PS50873">
    <property type="entry name" value="PEROXIDASE_4"/>
    <property type="match status" value="1"/>
</dbReference>
<dbReference type="GO" id="GO:0020037">
    <property type="term" value="F:heme binding"/>
    <property type="evidence" value="ECO:0007669"/>
    <property type="project" value="UniProtKB-UniRule"/>
</dbReference>
<evidence type="ECO:0000256" key="1">
    <source>
        <dbReference type="ARBA" id="ARBA00022559"/>
    </source>
</evidence>
<keyword evidence="2" id="KW-0479">Metal-binding</keyword>
<dbReference type="FunFam" id="1.10.520.10:FF:000020">
    <property type="entry name" value="Peroxisomal ascorbate peroxidase"/>
    <property type="match status" value="1"/>
</dbReference>
<keyword evidence="2" id="KW-0408">Iron</keyword>
<evidence type="ECO:0000313" key="8">
    <source>
        <dbReference type="Proteomes" id="UP000050424"/>
    </source>
</evidence>
<evidence type="ECO:0000256" key="3">
    <source>
        <dbReference type="ARBA" id="ARBA00023002"/>
    </source>
</evidence>
<keyword evidence="5" id="KW-0732">Signal</keyword>
<dbReference type="InterPro" id="IPR010255">
    <property type="entry name" value="Haem_peroxidase_sf"/>
</dbReference>
<evidence type="ECO:0000256" key="5">
    <source>
        <dbReference type="RuleBase" id="RU363051"/>
    </source>
</evidence>
<comment type="caution">
    <text evidence="7">The sequence shown here is derived from an EMBL/GenBank/DDBJ whole genome shotgun (WGS) entry which is preliminary data.</text>
</comment>
<dbReference type="Proteomes" id="UP000050424">
    <property type="component" value="Unassembled WGS sequence"/>
</dbReference>
<dbReference type="GO" id="GO:0046872">
    <property type="term" value="F:metal ion binding"/>
    <property type="evidence" value="ECO:0007669"/>
    <property type="project" value="UniProtKB-UniRule"/>
</dbReference>
<evidence type="ECO:0000256" key="4">
    <source>
        <dbReference type="RuleBase" id="RU004241"/>
    </source>
</evidence>
<feature type="signal peptide" evidence="5">
    <location>
        <begin position="1"/>
        <end position="18"/>
    </location>
</feature>
<dbReference type="PRINTS" id="PR00458">
    <property type="entry name" value="PEROXIDASE"/>
</dbReference>
<dbReference type="Gene3D" id="1.10.520.10">
    <property type="match status" value="1"/>
</dbReference>
<keyword evidence="8" id="KW-1185">Reference proteome</keyword>
<dbReference type="GO" id="GO:0000302">
    <property type="term" value="P:response to reactive oxygen species"/>
    <property type="evidence" value="ECO:0007669"/>
    <property type="project" value="TreeGrafter"/>
</dbReference>